<keyword evidence="3" id="KW-0695">RNA-directed DNA polymerase</keyword>
<organism evidence="3 4">
    <name type="scientific">Tetragenococcus muriaticus PMC-11-5</name>
    <dbReference type="NCBI Taxonomy" id="1302649"/>
    <lineage>
        <taxon>Bacteria</taxon>
        <taxon>Bacillati</taxon>
        <taxon>Bacillota</taxon>
        <taxon>Bacilli</taxon>
        <taxon>Lactobacillales</taxon>
        <taxon>Enterococcaceae</taxon>
        <taxon>Tetragenococcus</taxon>
    </lineage>
</organism>
<comment type="caution">
    <text evidence="3">The sequence shown here is derived from an EMBL/GenBank/DDBJ whole genome shotgun (WGS) entry which is preliminary data.</text>
</comment>
<sequence>MSKMLERILDRQNMNEAYKKVRANKGASGVDEVTLDELHAYIQDNWATICQQIRERHYKPQPVKRVGIPKSDGGKRKLGIPTTIDRVIQQAIVQVITPICESHFSEFSYGFRPNRNCEMAVNQLLKKINEGYQWIVDIDLEKFFDNVPQDRLMSLVHRMIQDGDTESLIRKYLKAGVMVADEYHPTDRGAPQGGNLSPILSNIMLNELDKELESRGLAFVRYADDCLIMVKSRTSANRVMHSVIRWIENKLGLKVNGTKSKVTRPSQLKYLGFSFYYDTKAKSWMSRPHEDSVRKFEKKLKMLTQRKWSINFRKRLEKLNEVIRGWINYFSSSSMKAKMERIDAHLRTRLRTIVWKMWKVPSKRQWGLQKLGVNKSLAKLTSYAGNHYQWVATKTCVRRAITKQKLGQAGLVSCLDYYQYRHNIYS</sequence>
<proteinExistence type="predicted"/>
<dbReference type="SUPFAM" id="SSF56672">
    <property type="entry name" value="DNA/RNA polymerases"/>
    <property type="match status" value="1"/>
</dbReference>
<dbReference type="PROSITE" id="PS50878">
    <property type="entry name" value="RT_POL"/>
    <property type="match status" value="1"/>
</dbReference>
<dbReference type="CDD" id="cd01651">
    <property type="entry name" value="RT_G2_intron"/>
    <property type="match status" value="1"/>
</dbReference>
<feature type="domain" description="Reverse transcriptase" evidence="2">
    <location>
        <begin position="49"/>
        <end position="275"/>
    </location>
</feature>
<dbReference type="InterPro" id="IPR051083">
    <property type="entry name" value="GrpII_Intron_Splice-Mob/Def"/>
</dbReference>
<dbReference type="RefSeq" id="WP_015062928.1">
    <property type="nucleotide sequence ID" value="NZ_JPVU01000330.1"/>
</dbReference>
<dbReference type="Pfam" id="PF00078">
    <property type="entry name" value="RVT_1"/>
    <property type="match status" value="1"/>
</dbReference>
<keyword evidence="3" id="KW-0548">Nucleotidyltransferase</keyword>
<dbReference type="PANTHER" id="PTHR34047:SF8">
    <property type="entry name" value="PROTEIN YKFC"/>
    <property type="match status" value="1"/>
</dbReference>
<keyword evidence="1" id="KW-0515">Mutator protein</keyword>
<dbReference type="AlphaFoldDB" id="A0A091BX18"/>
<dbReference type="EMBL" id="JPVU01000330">
    <property type="protein sequence ID" value="KFN89000.1"/>
    <property type="molecule type" value="Genomic_DNA"/>
</dbReference>
<dbReference type="GO" id="GO:0003964">
    <property type="term" value="F:RNA-directed DNA polymerase activity"/>
    <property type="evidence" value="ECO:0007669"/>
    <property type="project" value="UniProtKB-KW"/>
</dbReference>
<keyword evidence="3" id="KW-0808">Transferase</keyword>
<dbReference type="OrthoDB" id="9793236at2"/>
<dbReference type="Proteomes" id="UP000029380">
    <property type="component" value="Unassembled WGS sequence"/>
</dbReference>
<evidence type="ECO:0000256" key="1">
    <source>
        <dbReference type="ARBA" id="ARBA00022457"/>
    </source>
</evidence>
<reference evidence="3 4" key="1">
    <citation type="submission" date="2014-08" db="EMBL/GenBank/DDBJ databases">
        <title>Genome sequence of Tetragenococcus muriaticus.</title>
        <authorList>
            <person name="Chuea-nongthon C."/>
            <person name="Rodtong S."/>
            <person name="Yongsawatdigul J."/>
            <person name="Steele J.L."/>
            <person name="Liu X.-y."/>
            <person name="Speers J."/>
            <person name="Glasner J.D."/>
            <person name="Neeno-Eckwall E.C."/>
        </authorList>
    </citation>
    <scope>NUCLEOTIDE SEQUENCE [LARGE SCALE GENOMIC DNA]</scope>
    <source>
        <strain evidence="3 4">PMC-11-5</strain>
    </source>
</reference>
<dbReference type="PANTHER" id="PTHR34047">
    <property type="entry name" value="NUCLEAR INTRON MATURASE 1, MITOCHONDRIAL-RELATED"/>
    <property type="match status" value="1"/>
</dbReference>
<evidence type="ECO:0000259" key="2">
    <source>
        <dbReference type="PROSITE" id="PS50878"/>
    </source>
</evidence>
<dbReference type="InterPro" id="IPR043502">
    <property type="entry name" value="DNA/RNA_pol_sf"/>
</dbReference>
<evidence type="ECO:0000313" key="4">
    <source>
        <dbReference type="Proteomes" id="UP000029380"/>
    </source>
</evidence>
<dbReference type="InterPro" id="IPR000477">
    <property type="entry name" value="RT_dom"/>
</dbReference>
<evidence type="ECO:0000313" key="3">
    <source>
        <dbReference type="EMBL" id="KFN89000.1"/>
    </source>
</evidence>
<dbReference type="EC" id="2.7.7.49" evidence="3"/>
<dbReference type="NCBIfam" id="TIGR04416">
    <property type="entry name" value="group_II_RT_mat"/>
    <property type="match status" value="1"/>
</dbReference>
<dbReference type="PATRIC" id="fig|1302649.3.peg.2599"/>
<dbReference type="Pfam" id="PF08388">
    <property type="entry name" value="GIIM"/>
    <property type="match status" value="1"/>
</dbReference>
<dbReference type="Gene3D" id="3.30.70.270">
    <property type="match status" value="1"/>
</dbReference>
<dbReference type="InterPro" id="IPR030931">
    <property type="entry name" value="Group_II_RT_mat"/>
</dbReference>
<name>A0A091BX18_9ENTE</name>
<dbReference type="InterPro" id="IPR043128">
    <property type="entry name" value="Rev_trsase/Diguanyl_cyclase"/>
</dbReference>
<accession>A0A091BX18</accession>
<protein>
    <submittedName>
        <fullName evidence="3">Retron-type RNA-directed DNA polymerase</fullName>
        <ecNumber evidence="3">2.7.7.49</ecNumber>
    </submittedName>
</protein>
<dbReference type="InterPro" id="IPR013597">
    <property type="entry name" value="Mat_intron_G2"/>
</dbReference>
<gene>
    <name evidence="3" type="ORF">TMUPMC115_2627</name>
</gene>